<sequence>MTSAAGAPEEASAAVPLLPRSRAGAWLAGRPRIADVAVILACTAPTVAALILSPPAHAWLGYLCAAAVAIVFWWRRSHPLAVLLIAVGIASVNPIYEHTVGGVFFESVFGAFALAARTSLRVALLGYAASEVVILVVSGAGILLGAREELPPVMLDPAALIALALGVAVRANSARRAALEELVAVREAQAARAERARITAEMHDVVAHSVTVMIALAGGARAGWEKHPERARRALEQLGAVGAEALGEMQRILRVLRTDGEGPDRGITASGHDLPPLEELVEVFRAAGLPVSLVRRGEAPTDPALLTTVYRIVQESLTNALRHAAGASRVEVEVVHREDELVISVSDDGAASGRGAVAGAGIAGRVGAGVGAGVGLAAMRERVAVFGGSLEAGRLDRGPGWRTRATLRLEAPSVAEAGAGA</sequence>
<comment type="caution">
    <text evidence="11">The sequence shown here is derived from an EMBL/GenBank/DDBJ whole genome shotgun (WGS) entry which is preliminary data.</text>
</comment>
<keyword evidence="5" id="KW-0547">Nucleotide-binding</keyword>
<dbReference type="GO" id="GO:0005524">
    <property type="term" value="F:ATP binding"/>
    <property type="evidence" value="ECO:0007669"/>
    <property type="project" value="UniProtKB-KW"/>
</dbReference>
<dbReference type="Proteomes" id="UP000608530">
    <property type="component" value="Unassembled WGS sequence"/>
</dbReference>
<evidence type="ECO:0000313" key="12">
    <source>
        <dbReference type="Proteomes" id="UP000608530"/>
    </source>
</evidence>
<reference evidence="11" key="1">
    <citation type="submission" date="2020-12" db="EMBL/GenBank/DDBJ databases">
        <title>Leucobacter sp. CAS1, isolated from Chromium sludge.</title>
        <authorList>
            <person name="Xu Z."/>
        </authorList>
    </citation>
    <scope>NUCLEOTIDE SEQUENCE</scope>
    <source>
        <strain evidence="11">CSA1</strain>
    </source>
</reference>
<dbReference type="InterPro" id="IPR050482">
    <property type="entry name" value="Sensor_HK_TwoCompSys"/>
</dbReference>
<dbReference type="Gene3D" id="3.30.565.10">
    <property type="entry name" value="Histidine kinase-like ATPase, C-terminal domain"/>
    <property type="match status" value="1"/>
</dbReference>
<evidence type="ECO:0000256" key="1">
    <source>
        <dbReference type="ARBA" id="ARBA00000085"/>
    </source>
</evidence>
<feature type="transmembrane region" description="Helical" evidence="9">
    <location>
        <begin position="59"/>
        <end position="75"/>
    </location>
</feature>
<keyword evidence="9" id="KW-0812">Transmembrane</keyword>
<keyword evidence="8" id="KW-0902">Two-component regulatory system</keyword>
<evidence type="ECO:0000256" key="2">
    <source>
        <dbReference type="ARBA" id="ARBA00012438"/>
    </source>
</evidence>
<dbReference type="InterPro" id="IPR036890">
    <property type="entry name" value="HATPase_C_sf"/>
</dbReference>
<dbReference type="Pfam" id="PF07730">
    <property type="entry name" value="HisKA_3"/>
    <property type="match status" value="1"/>
</dbReference>
<evidence type="ECO:0000256" key="7">
    <source>
        <dbReference type="ARBA" id="ARBA00022840"/>
    </source>
</evidence>
<dbReference type="PANTHER" id="PTHR24421:SF10">
    <property type="entry name" value="NITRATE_NITRITE SENSOR PROTEIN NARQ"/>
    <property type="match status" value="1"/>
</dbReference>
<feature type="domain" description="Histidine kinase/HSP90-like ATPase" evidence="10">
    <location>
        <begin position="304"/>
        <end position="413"/>
    </location>
</feature>
<dbReference type="PANTHER" id="PTHR24421">
    <property type="entry name" value="NITRATE/NITRITE SENSOR PROTEIN NARX-RELATED"/>
    <property type="match status" value="1"/>
</dbReference>
<accession>A0A934Q686</accession>
<evidence type="ECO:0000256" key="4">
    <source>
        <dbReference type="ARBA" id="ARBA00022679"/>
    </source>
</evidence>
<dbReference type="Gene3D" id="1.20.5.1930">
    <property type="match status" value="1"/>
</dbReference>
<keyword evidence="12" id="KW-1185">Reference proteome</keyword>
<feature type="transmembrane region" description="Helical" evidence="9">
    <location>
        <begin position="95"/>
        <end position="115"/>
    </location>
</feature>
<dbReference type="GO" id="GO:0046983">
    <property type="term" value="F:protein dimerization activity"/>
    <property type="evidence" value="ECO:0007669"/>
    <property type="project" value="InterPro"/>
</dbReference>
<protein>
    <recommendedName>
        <fullName evidence="2">histidine kinase</fullName>
        <ecNumber evidence="2">2.7.13.3</ecNumber>
    </recommendedName>
</protein>
<feature type="transmembrane region" description="Helical" evidence="9">
    <location>
        <begin position="33"/>
        <end position="52"/>
    </location>
</feature>
<evidence type="ECO:0000256" key="6">
    <source>
        <dbReference type="ARBA" id="ARBA00022777"/>
    </source>
</evidence>
<keyword evidence="7" id="KW-0067">ATP-binding</keyword>
<dbReference type="CDD" id="cd16917">
    <property type="entry name" value="HATPase_UhpB-NarQ-NarX-like"/>
    <property type="match status" value="1"/>
</dbReference>
<keyword evidence="4" id="KW-0808">Transferase</keyword>
<dbReference type="InterPro" id="IPR011712">
    <property type="entry name" value="Sig_transdc_His_kin_sub3_dim/P"/>
</dbReference>
<dbReference type="AlphaFoldDB" id="A0A934Q686"/>
<evidence type="ECO:0000313" key="11">
    <source>
        <dbReference type="EMBL" id="MBK0417811.1"/>
    </source>
</evidence>
<evidence type="ECO:0000259" key="10">
    <source>
        <dbReference type="SMART" id="SM00387"/>
    </source>
</evidence>
<gene>
    <name evidence="11" type="ORF">JD276_02015</name>
</gene>
<keyword evidence="9" id="KW-0472">Membrane</keyword>
<keyword evidence="3" id="KW-0597">Phosphoprotein</keyword>
<comment type="catalytic activity">
    <reaction evidence="1">
        <text>ATP + protein L-histidine = ADP + protein N-phospho-L-histidine.</text>
        <dbReference type="EC" id="2.7.13.3"/>
    </reaction>
</comment>
<evidence type="ECO:0000256" key="3">
    <source>
        <dbReference type="ARBA" id="ARBA00022553"/>
    </source>
</evidence>
<dbReference type="RefSeq" id="WP_200113265.1">
    <property type="nucleotide sequence ID" value="NZ_JAEHOH010000001.1"/>
</dbReference>
<keyword evidence="9" id="KW-1133">Transmembrane helix</keyword>
<evidence type="ECO:0000256" key="8">
    <source>
        <dbReference type="ARBA" id="ARBA00023012"/>
    </source>
</evidence>
<dbReference type="SMART" id="SM00387">
    <property type="entry name" value="HATPase_c"/>
    <property type="match status" value="1"/>
</dbReference>
<evidence type="ECO:0000256" key="5">
    <source>
        <dbReference type="ARBA" id="ARBA00022741"/>
    </source>
</evidence>
<feature type="transmembrane region" description="Helical" evidence="9">
    <location>
        <begin position="122"/>
        <end position="144"/>
    </location>
</feature>
<dbReference type="EC" id="2.7.13.3" evidence="2"/>
<dbReference type="InterPro" id="IPR003594">
    <property type="entry name" value="HATPase_dom"/>
</dbReference>
<name>A0A934Q686_9MICO</name>
<organism evidence="11 12">
    <name type="scientific">Leucobacter chromiisoli</name>
    <dbReference type="NCBI Taxonomy" id="2796471"/>
    <lineage>
        <taxon>Bacteria</taxon>
        <taxon>Bacillati</taxon>
        <taxon>Actinomycetota</taxon>
        <taxon>Actinomycetes</taxon>
        <taxon>Micrococcales</taxon>
        <taxon>Microbacteriaceae</taxon>
        <taxon>Leucobacter</taxon>
    </lineage>
</organism>
<proteinExistence type="predicted"/>
<dbReference type="SUPFAM" id="SSF55874">
    <property type="entry name" value="ATPase domain of HSP90 chaperone/DNA topoisomerase II/histidine kinase"/>
    <property type="match status" value="1"/>
</dbReference>
<dbReference type="GO" id="GO:0016020">
    <property type="term" value="C:membrane"/>
    <property type="evidence" value="ECO:0007669"/>
    <property type="project" value="InterPro"/>
</dbReference>
<dbReference type="GO" id="GO:0000155">
    <property type="term" value="F:phosphorelay sensor kinase activity"/>
    <property type="evidence" value="ECO:0007669"/>
    <property type="project" value="InterPro"/>
</dbReference>
<evidence type="ECO:0000256" key="9">
    <source>
        <dbReference type="SAM" id="Phobius"/>
    </source>
</evidence>
<keyword evidence="6" id="KW-0418">Kinase</keyword>
<dbReference type="EMBL" id="JAEHOH010000001">
    <property type="protein sequence ID" value="MBK0417811.1"/>
    <property type="molecule type" value="Genomic_DNA"/>
</dbReference>
<dbReference type="Pfam" id="PF02518">
    <property type="entry name" value="HATPase_c"/>
    <property type="match status" value="1"/>
</dbReference>